<proteinExistence type="evidence at transcript level"/>
<evidence type="ECO:0000313" key="3">
    <source>
        <dbReference type="EMBL" id="JAA67866.1"/>
    </source>
</evidence>
<feature type="compositionally biased region" description="Polar residues" evidence="1">
    <location>
        <begin position="21"/>
        <end position="67"/>
    </location>
</feature>
<keyword evidence="2" id="KW-0732">Signal</keyword>
<sequence length="148" mass="15486">MFTLKFFILFVLAGLCFGDASNSESGTSSGNQDAKSAGSQDTNSDGSQDANSAGSQDTNSEGSQDANSAGSQGSPAEAGSESGAAKPDREMGDGLPDFIGNNTEKVQYMKRHEECKVTRHAPINGLAAVAHTLQRRHLKAERSIVSNF</sequence>
<evidence type="ECO:0000256" key="2">
    <source>
        <dbReference type="SAM" id="SignalP"/>
    </source>
</evidence>
<dbReference type="AlphaFoldDB" id="A0A0K8R9V2"/>
<feature type="signal peptide" evidence="2">
    <location>
        <begin position="1"/>
        <end position="18"/>
    </location>
</feature>
<name>A0A0K8R9V2_IXORI</name>
<dbReference type="EMBL" id="GADI01005942">
    <property type="protein sequence ID" value="JAA67866.1"/>
    <property type="molecule type" value="mRNA"/>
</dbReference>
<protein>
    <submittedName>
        <fullName evidence="3">Putative ixodes 8-cys protein</fullName>
    </submittedName>
</protein>
<evidence type="ECO:0000256" key="1">
    <source>
        <dbReference type="SAM" id="MobiDB-lite"/>
    </source>
</evidence>
<organism evidence="3">
    <name type="scientific">Ixodes ricinus</name>
    <name type="common">Common tick</name>
    <name type="synonym">Acarus ricinus</name>
    <dbReference type="NCBI Taxonomy" id="34613"/>
    <lineage>
        <taxon>Eukaryota</taxon>
        <taxon>Metazoa</taxon>
        <taxon>Ecdysozoa</taxon>
        <taxon>Arthropoda</taxon>
        <taxon>Chelicerata</taxon>
        <taxon>Arachnida</taxon>
        <taxon>Acari</taxon>
        <taxon>Parasitiformes</taxon>
        <taxon>Ixodida</taxon>
        <taxon>Ixodoidea</taxon>
        <taxon>Ixodidae</taxon>
        <taxon>Ixodinae</taxon>
        <taxon>Ixodes</taxon>
    </lineage>
</organism>
<accession>A0A0K8R9V2</accession>
<feature type="chain" id="PRO_5005517036" evidence="2">
    <location>
        <begin position="19"/>
        <end position="148"/>
    </location>
</feature>
<reference evidence="3" key="1">
    <citation type="submission" date="2012-12" db="EMBL/GenBank/DDBJ databases">
        <title>Identification and characterization of a phenylalanine ammonia-lyase gene family in Isatis indigotica Fort.</title>
        <authorList>
            <person name="Liu Q."/>
            <person name="Chen J."/>
            <person name="Zhou X."/>
            <person name="Di P."/>
            <person name="Xiao Y."/>
            <person name="Xuan H."/>
            <person name="Zhang L."/>
            <person name="Chen W."/>
        </authorList>
    </citation>
    <scope>NUCLEOTIDE SEQUENCE</scope>
    <source>
        <tissue evidence="3">Salivary gland</tissue>
    </source>
</reference>
<feature type="region of interest" description="Disordered" evidence="1">
    <location>
        <begin position="21"/>
        <end position="101"/>
    </location>
</feature>
<feature type="compositionally biased region" description="Low complexity" evidence="1">
    <location>
        <begin position="68"/>
        <end position="85"/>
    </location>
</feature>